<proteinExistence type="predicted"/>
<accession>A0ACB8AUP1</accession>
<name>A0ACB8AUP1_9AGAM</name>
<protein>
    <submittedName>
        <fullName evidence="1">Uncharacterized protein</fullName>
    </submittedName>
</protein>
<evidence type="ECO:0000313" key="1">
    <source>
        <dbReference type="EMBL" id="KAH7917126.1"/>
    </source>
</evidence>
<gene>
    <name evidence="1" type="ORF">BV22DRAFT_1026954</name>
</gene>
<comment type="caution">
    <text evidence="1">The sequence shown here is derived from an EMBL/GenBank/DDBJ whole genome shotgun (WGS) entry which is preliminary data.</text>
</comment>
<keyword evidence="2" id="KW-1185">Reference proteome</keyword>
<reference evidence="1" key="1">
    <citation type="journal article" date="2021" name="New Phytol.">
        <title>Evolutionary innovations through gain and loss of genes in the ectomycorrhizal Boletales.</title>
        <authorList>
            <person name="Wu G."/>
            <person name="Miyauchi S."/>
            <person name="Morin E."/>
            <person name="Kuo A."/>
            <person name="Drula E."/>
            <person name="Varga T."/>
            <person name="Kohler A."/>
            <person name="Feng B."/>
            <person name="Cao Y."/>
            <person name="Lipzen A."/>
            <person name="Daum C."/>
            <person name="Hundley H."/>
            <person name="Pangilinan J."/>
            <person name="Johnson J."/>
            <person name="Barry K."/>
            <person name="LaButti K."/>
            <person name="Ng V."/>
            <person name="Ahrendt S."/>
            <person name="Min B."/>
            <person name="Choi I.G."/>
            <person name="Park H."/>
            <person name="Plett J.M."/>
            <person name="Magnuson J."/>
            <person name="Spatafora J.W."/>
            <person name="Nagy L.G."/>
            <person name="Henrissat B."/>
            <person name="Grigoriev I.V."/>
            <person name="Yang Z.L."/>
            <person name="Xu J."/>
            <person name="Martin F.M."/>
        </authorList>
    </citation>
    <scope>NUCLEOTIDE SEQUENCE</scope>
    <source>
        <strain evidence="1">KUC20120723A-06</strain>
    </source>
</reference>
<organism evidence="1 2">
    <name type="scientific">Leucogyrophana mollusca</name>
    <dbReference type="NCBI Taxonomy" id="85980"/>
    <lineage>
        <taxon>Eukaryota</taxon>
        <taxon>Fungi</taxon>
        <taxon>Dikarya</taxon>
        <taxon>Basidiomycota</taxon>
        <taxon>Agaricomycotina</taxon>
        <taxon>Agaricomycetes</taxon>
        <taxon>Agaricomycetidae</taxon>
        <taxon>Boletales</taxon>
        <taxon>Boletales incertae sedis</taxon>
        <taxon>Leucogyrophana</taxon>
    </lineage>
</organism>
<dbReference type="Proteomes" id="UP000790709">
    <property type="component" value="Unassembled WGS sequence"/>
</dbReference>
<sequence>MEEVFVGAGGIYGYSSTFMDQFDMDENASLRKENIYYPFASHQDWEIASWLLRSGLSMGAINSFLSLELMSSLNRYLVQELKATPPGKKFTDFIELLPSGPRWVSKVIPTSVATNLPVVLYWRDPLECLQSLFSNPLFQGKINLTPRRVYTTAQKLRRVYTEWITGDDAWDMQVSSRLPKGAMMLGTILSLDKTTVSAMTGDRVAHPLFINLTNIRMGTHLKLNNNSFMLTALLPVPKFIHSNKRIKGLLKDCLIHECLDIVLEPLQKATELGIMMSDPAGNLRHCFPPLAGYIVDTPEAAMLANPNNLAAYLCEAKKLRLCSVDLPFWRDYPLACPSRFFPSEPLHYWHKFFWDHDVRWCLNTMSDEELDFRFSVLQPITGFRHFKEGVSRLKQVMGRAHRDVQCSIVGVIAGAALAGVVVCVRALSDFRYHAQALHIDDDDLDLISAALQEFHNHKDEIALAGGCRGKRKKILDNWYIIKLEFTQSIVPSIQRLGAPIQWSADATEH</sequence>
<feature type="non-terminal residue" evidence="1">
    <location>
        <position position="509"/>
    </location>
</feature>
<dbReference type="EMBL" id="MU267253">
    <property type="protein sequence ID" value="KAH7917126.1"/>
    <property type="molecule type" value="Genomic_DNA"/>
</dbReference>
<evidence type="ECO:0000313" key="2">
    <source>
        <dbReference type="Proteomes" id="UP000790709"/>
    </source>
</evidence>